<dbReference type="EMBL" id="UYJE01002279">
    <property type="protein sequence ID" value="VDI09321.1"/>
    <property type="molecule type" value="Genomic_DNA"/>
</dbReference>
<feature type="chain" id="PRO_5032463064" evidence="1">
    <location>
        <begin position="28"/>
        <end position="182"/>
    </location>
</feature>
<dbReference type="Proteomes" id="UP000596742">
    <property type="component" value="Unassembled WGS sequence"/>
</dbReference>
<protein>
    <submittedName>
        <fullName evidence="2">Uncharacterized protein</fullName>
    </submittedName>
</protein>
<evidence type="ECO:0000313" key="2">
    <source>
        <dbReference type="EMBL" id="VDI09321.1"/>
    </source>
</evidence>
<name>A0A8B6CTC7_MYTGA</name>
<dbReference type="OrthoDB" id="10329368at2759"/>
<proteinExistence type="predicted"/>
<keyword evidence="1" id="KW-0732">Signal</keyword>
<feature type="signal peptide" evidence="1">
    <location>
        <begin position="1"/>
        <end position="27"/>
    </location>
</feature>
<accession>A0A8B6CTC7</accession>
<sequence length="182" mass="20961">MIGRTNYHLSKRFVVWCLVLNSPYVISAPTGNAEVDEHKFVEVVQNFNLFNPNKTNNESDKHDKIDLQFFPQNKSAAIEFFKFDKTSAITCLLTAVLDIRIGITVNTRRTIPTIFIVELRVGKNKPVYTPALLQPGVVQQVQLNRKFKVTIGDKITVKARGTPYIDRRPIFNYMEISWIKFK</sequence>
<organism evidence="2 3">
    <name type="scientific">Mytilus galloprovincialis</name>
    <name type="common">Mediterranean mussel</name>
    <dbReference type="NCBI Taxonomy" id="29158"/>
    <lineage>
        <taxon>Eukaryota</taxon>
        <taxon>Metazoa</taxon>
        <taxon>Spiralia</taxon>
        <taxon>Lophotrochozoa</taxon>
        <taxon>Mollusca</taxon>
        <taxon>Bivalvia</taxon>
        <taxon>Autobranchia</taxon>
        <taxon>Pteriomorphia</taxon>
        <taxon>Mytilida</taxon>
        <taxon>Mytiloidea</taxon>
        <taxon>Mytilidae</taxon>
        <taxon>Mytilinae</taxon>
        <taxon>Mytilus</taxon>
    </lineage>
</organism>
<gene>
    <name evidence="2" type="ORF">MGAL_10B042859</name>
</gene>
<dbReference type="AlphaFoldDB" id="A0A8B6CTC7"/>
<evidence type="ECO:0000313" key="3">
    <source>
        <dbReference type="Proteomes" id="UP000596742"/>
    </source>
</evidence>
<keyword evidence="3" id="KW-1185">Reference proteome</keyword>
<comment type="caution">
    <text evidence="2">The sequence shown here is derived from an EMBL/GenBank/DDBJ whole genome shotgun (WGS) entry which is preliminary data.</text>
</comment>
<evidence type="ECO:0000256" key="1">
    <source>
        <dbReference type="SAM" id="SignalP"/>
    </source>
</evidence>
<reference evidence="2" key="1">
    <citation type="submission" date="2018-11" db="EMBL/GenBank/DDBJ databases">
        <authorList>
            <person name="Alioto T."/>
            <person name="Alioto T."/>
        </authorList>
    </citation>
    <scope>NUCLEOTIDE SEQUENCE</scope>
</reference>